<name>A0A9X3XP23_9CLOT</name>
<dbReference type="Gene3D" id="1.10.530.10">
    <property type="match status" value="1"/>
</dbReference>
<protein>
    <submittedName>
        <fullName evidence="3">Lytic transglycosylase domain-containing protein</fullName>
    </submittedName>
</protein>
<dbReference type="Proteomes" id="UP001141183">
    <property type="component" value="Unassembled WGS sequence"/>
</dbReference>
<dbReference type="PANTHER" id="PTHR37423">
    <property type="entry name" value="SOLUBLE LYTIC MUREIN TRANSGLYCOSYLASE-RELATED"/>
    <property type="match status" value="1"/>
</dbReference>
<proteinExistence type="inferred from homology"/>
<dbReference type="PANTHER" id="PTHR37423:SF2">
    <property type="entry name" value="MEMBRANE-BOUND LYTIC MUREIN TRANSGLYCOSYLASE C"/>
    <property type="match status" value="1"/>
</dbReference>
<accession>A0A9X3XP23</accession>
<dbReference type="SUPFAM" id="SSF53955">
    <property type="entry name" value="Lysozyme-like"/>
    <property type="match status" value="1"/>
</dbReference>
<dbReference type="AlphaFoldDB" id="A0A9X3XP23"/>
<dbReference type="EMBL" id="JAMRYU010000009">
    <property type="protein sequence ID" value="MDC4240482.1"/>
    <property type="molecule type" value="Genomic_DNA"/>
</dbReference>
<evidence type="ECO:0000256" key="1">
    <source>
        <dbReference type="ARBA" id="ARBA00007734"/>
    </source>
</evidence>
<dbReference type="GO" id="GO:0008933">
    <property type="term" value="F:peptidoglycan lytic transglycosylase activity"/>
    <property type="evidence" value="ECO:0007669"/>
    <property type="project" value="InterPro"/>
</dbReference>
<dbReference type="CDD" id="cd00254">
    <property type="entry name" value="LT-like"/>
    <property type="match status" value="1"/>
</dbReference>
<dbReference type="GO" id="GO:0000270">
    <property type="term" value="P:peptidoglycan metabolic process"/>
    <property type="evidence" value="ECO:0007669"/>
    <property type="project" value="InterPro"/>
</dbReference>
<feature type="domain" description="Transglycosylase SLT" evidence="2">
    <location>
        <begin position="120"/>
        <end position="216"/>
    </location>
</feature>
<sequence>MNIPKVEDFMGSMVSKEVLKKAMGDGPEFEIVYEALLKNNEENSSNNSEEDSNTYVTTGVGQKLEQIPLRMRKEPIQTGELIIDDTVKISTTTNINSNESTILESNEDSSIDVEKIYSTVDKYSQKYGVDRNLILSIIKQESNFNPNAVSSAGAKGLMQLMDFNSDAYGVTNPFDIDQNIEAGVKHIKDYLNMFDGNLEMALMAYNGGPGTMERRGVKSSSDLYKMPQETQNYVPKILENYRAYSSNS</sequence>
<dbReference type="InterPro" id="IPR000189">
    <property type="entry name" value="Transglyc_AS"/>
</dbReference>
<dbReference type="Pfam" id="PF01464">
    <property type="entry name" value="SLT"/>
    <property type="match status" value="1"/>
</dbReference>
<keyword evidence="4" id="KW-1185">Reference proteome</keyword>
<dbReference type="InterPro" id="IPR023346">
    <property type="entry name" value="Lysozyme-like_dom_sf"/>
</dbReference>
<gene>
    <name evidence="3" type="ORF">NE398_09925</name>
</gene>
<evidence type="ECO:0000313" key="3">
    <source>
        <dbReference type="EMBL" id="MDC4240482.1"/>
    </source>
</evidence>
<dbReference type="PROSITE" id="PS00922">
    <property type="entry name" value="TRANSGLYCOSYLASE"/>
    <property type="match status" value="1"/>
</dbReference>
<dbReference type="InterPro" id="IPR008258">
    <property type="entry name" value="Transglycosylase_SLT_dom_1"/>
</dbReference>
<comment type="similarity">
    <text evidence="1">Belongs to the transglycosylase Slt family.</text>
</comment>
<reference evidence="3" key="1">
    <citation type="submission" date="2022-05" db="EMBL/GenBank/DDBJ databases">
        <title>Draft genome sequence of Clostridium tertium strain CP3 isolated from Peru.</title>
        <authorList>
            <person name="Hurtado R."/>
            <person name="Lima L."/>
            <person name="Sousa T."/>
            <person name="Jaiswal A.K."/>
            <person name="Tiwari S."/>
            <person name="Maturrano L."/>
            <person name="Brenig B."/>
            <person name="Azevedo V."/>
        </authorList>
    </citation>
    <scope>NUCLEOTIDE SEQUENCE</scope>
    <source>
        <strain evidence="3">CP3</strain>
    </source>
</reference>
<dbReference type="GO" id="GO:0016020">
    <property type="term" value="C:membrane"/>
    <property type="evidence" value="ECO:0007669"/>
    <property type="project" value="InterPro"/>
</dbReference>
<dbReference type="RefSeq" id="WP_008680904.1">
    <property type="nucleotide sequence ID" value="NZ_CABKOG010000003.1"/>
</dbReference>
<organism evidence="3 4">
    <name type="scientific">Clostridium tertium</name>
    <dbReference type="NCBI Taxonomy" id="1559"/>
    <lineage>
        <taxon>Bacteria</taxon>
        <taxon>Bacillati</taxon>
        <taxon>Bacillota</taxon>
        <taxon>Clostridia</taxon>
        <taxon>Eubacteriales</taxon>
        <taxon>Clostridiaceae</taxon>
        <taxon>Clostridium</taxon>
    </lineage>
</organism>
<evidence type="ECO:0000259" key="2">
    <source>
        <dbReference type="Pfam" id="PF01464"/>
    </source>
</evidence>
<evidence type="ECO:0000313" key="4">
    <source>
        <dbReference type="Proteomes" id="UP001141183"/>
    </source>
</evidence>
<comment type="caution">
    <text evidence="3">The sequence shown here is derived from an EMBL/GenBank/DDBJ whole genome shotgun (WGS) entry which is preliminary data.</text>
</comment>